<comment type="similarity">
    <text evidence="8">Belongs to the sodium:neurotransmitter symporter (SNF) (TC 2.A.22) family.</text>
</comment>
<feature type="transmembrane region" description="Helical" evidence="9">
    <location>
        <begin position="441"/>
        <end position="460"/>
    </location>
</feature>
<feature type="binding site" evidence="6">
    <location>
        <position position="349"/>
    </location>
    <ligand>
        <name>Na(+)</name>
        <dbReference type="ChEBI" id="CHEBI:29101"/>
        <label>1</label>
    </ligand>
</feature>
<keyword evidence="8" id="KW-0769">Symport</keyword>
<feature type="transmembrane region" description="Helical" evidence="9">
    <location>
        <begin position="517"/>
        <end position="539"/>
    </location>
</feature>
<feature type="binding site" evidence="6">
    <location>
        <position position="51"/>
    </location>
    <ligand>
        <name>Na(+)</name>
        <dbReference type="ChEBI" id="CHEBI:29101"/>
        <label>1</label>
    </ligand>
</feature>
<sequence>MEIRNVSGKSEKIVNYDDSNESQDGAVARGNWSGKLEFLLSCLTFAVGLGNIWRFPYLCYRNGGGAFLFPYLLFVALCAMPLFFLEVAIGQFGSLSSIATWKLSPLFKGIGYSMTLLVFVVNIYYNVIVAWTIYFIFASFTWTLPWSTCGNSWNTPQCSLIGQANTTSNGTVDYLLKNFTAYKIGNINVSVDVADNGSTLVNTTLRRVSPSEEYWSRYVLNITDGIEYMGSVQWKLLPCLAAAWMVVFLCIIKGIRTSGKVVYFTATFPYLILTILLIRGVTLPGAADGLKYYLIPKWEKLGSFKVWGEAAMQIFYSSGVGWGAVGTMASYNTFNNNCHRDSILIPIMNAGTSLFAGLVIFSIVGFMAHETGESIENVVTQGPGLAFVVYPEAVTKLPAAPVWSVLFFTMVLTVGIGSQFTMVQSIAVSVVDEFNLSNRKVLVTAILCIVEFVLGLPMIMQGGMYVLQVMDWYAVTFVIMIVAFTECVAVAWIYGMNQFSKDIELMIGFKPCLWWKMCWRFLTPGLVLFIFCFIIITHVPVTYGDYTYPDWAIGVGWILAVVSFVPIPVYACYRIYNTDASTFVQRLRLLRMPEPSWGPSLEKNRELYISTLDERVKRHVLGQMDLDSASIPLKQ</sequence>
<dbReference type="PRINTS" id="PR00176">
    <property type="entry name" value="NANEUSMPORT"/>
</dbReference>
<protein>
    <recommendedName>
        <fullName evidence="8">Transporter</fullName>
    </recommendedName>
</protein>
<evidence type="ECO:0000256" key="5">
    <source>
        <dbReference type="ARBA" id="ARBA00023136"/>
    </source>
</evidence>
<dbReference type="PROSITE" id="PS50267">
    <property type="entry name" value="NA_NEUROTRAN_SYMP_3"/>
    <property type="match status" value="1"/>
</dbReference>
<evidence type="ECO:0000256" key="1">
    <source>
        <dbReference type="ARBA" id="ARBA00004141"/>
    </source>
</evidence>
<evidence type="ECO:0000256" key="7">
    <source>
        <dbReference type="PIRSR" id="PIRSR600175-2"/>
    </source>
</evidence>
<feature type="transmembrane region" description="Helical" evidence="9">
    <location>
        <begin position="400"/>
        <end position="420"/>
    </location>
</feature>
<dbReference type="GO" id="GO:0046872">
    <property type="term" value="F:metal ion binding"/>
    <property type="evidence" value="ECO:0007669"/>
    <property type="project" value="UniProtKB-KW"/>
</dbReference>
<dbReference type="PROSITE" id="PS00754">
    <property type="entry name" value="NA_NEUROTRAN_SYMP_2"/>
    <property type="match status" value="1"/>
</dbReference>
<keyword evidence="5 9" id="KW-0472">Membrane</keyword>
<feature type="transmembrane region" description="Helical" evidence="9">
    <location>
        <begin position="343"/>
        <end position="368"/>
    </location>
</feature>
<reference evidence="10" key="1">
    <citation type="submission" date="2022-03" db="EMBL/GenBank/DDBJ databases">
        <authorList>
            <person name="Martin C."/>
        </authorList>
    </citation>
    <scope>NUCLEOTIDE SEQUENCE</scope>
</reference>
<dbReference type="InterPro" id="IPR000175">
    <property type="entry name" value="Na/ntran_symport"/>
</dbReference>
<keyword evidence="3 8" id="KW-0812">Transmembrane</keyword>
<feature type="disulfide bond" evidence="7">
    <location>
        <begin position="149"/>
        <end position="158"/>
    </location>
</feature>
<dbReference type="AlphaFoldDB" id="A0A8S4NAH7"/>
<keyword evidence="6" id="KW-0479">Metal-binding</keyword>
<evidence type="ECO:0000313" key="10">
    <source>
        <dbReference type="EMBL" id="CAH1777696.1"/>
    </source>
</evidence>
<dbReference type="PANTHER" id="PTHR11616">
    <property type="entry name" value="SODIUM/CHLORIDE DEPENDENT TRANSPORTER"/>
    <property type="match status" value="1"/>
</dbReference>
<feature type="binding site" evidence="6">
    <location>
        <position position="418"/>
    </location>
    <ligand>
        <name>Na(+)</name>
        <dbReference type="ChEBI" id="CHEBI:29101"/>
        <label>1</label>
    </ligand>
</feature>
<keyword evidence="4 9" id="KW-1133">Transmembrane helix</keyword>
<dbReference type="PANTHER" id="PTHR11616:SF241">
    <property type="entry name" value="SODIUM- AND CHLORIDE-DEPENDENT GLYCINE TRANSPORTER 2"/>
    <property type="match status" value="1"/>
</dbReference>
<dbReference type="Pfam" id="PF00209">
    <property type="entry name" value="SNF"/>
    <property type="match status" value="1"/>
</dbReference>
<feature type="transmembrane region" description="Helical" evidence="9">
    <location>
        <begin position="472"/>
        <end position="496"/>
    </location>
</feature>
<feature type="transmembrane region" description="Helical" evidence="9">
    <location>
        <begin position="234"/>
        <end position="252"/>
    </location>
</feature>
<dbReference type="GO" id="GO:0089718">
    <property type="term" value="P:amino acid import across plasma membrane"/>
    <property type="evidence" value="ECO:0007669"/>
    <property type="project" value="TreeGrafter"/>
</dbReference>
<dbReference type="Proteomes" id="UP000749559">
    <property type="component" value="Unassembled WGS sequence"/>
</dbReference>
<organism evidence="10 11">
    <name type="scientific">Owenia fusiformis</name>
    <name type="common">Polychaete worm</name>
    <dbReference type="NCBI Taxonomy" id="6347"/>
    <lineage>
        <taxon>Eukaryota</taxon>
        <taxon>Metazoa</taxon>
        <taxon>Spiralia</taxon>
        <taxon>Lophotrochozoa</taxon>
        <taxon>Annelida</taxon>
        <taxon>Polychaeta</taxon>
        <taxon>Sedentaria</taxon>
        <taxon>Canalipalpata</taxon>
        <taxon>Sabellida</taxon>
        <taxon>Oweniida</taxon>
        <taxon>Oweniidae</taxon>
        <taxon>Owenia</taxon>
    </lineage>
</organism>
<name>A0A8S4NAH7_OWEFU</name>
<keyword evidence="7" id="KW-1015">Disulfide bond</keyword>
<proteinExistence type="inferred from homology"/>
<feature type="transmembrane region" description="Helical" evidence="9">
    <location>
        <begin position="551"/>
        <end position="573"/>
    </location>
</feature>
<accession>A0A8S4NAH7</accession>
<keyword evidence="6" id="KW-0915">Sodium</keyword>
<dbReference type="EMBL" id="CAIIXF020000002">
    <property type="protein sequence ID" value="CAH1777696.1"/>
    <property type="molecule type" value="Genomic_DNA"/>
</dbReference>
<evidence type="ECO:0000313" key="11">
    <source>
        <dbReference type="Proteomes" id="UP000749559"/>
    </source>
</evidence>
<feature type="transmembrane region" description="Helical" evidence="9">
    <location>
        <begin position="261"/>
        <end position="281"/>
    </location>
</feature>
<feature type="binding site" evidence="6">
    <location>
        <position position="47"/>
    </location>
    <ligand>
        <name>Na(+)</name>
        <dbReference type="ChEBI" id="CHEBI:29101"/>
        <label>1</label>
    </ligand>
</feature>
<evidence type="ECO:0000256" key="6">
    <source>
        <dbReference type="PIRSR" id="PIRSR600175-1"/>
    </source>
</evidence>
<feature type="transmembrane region" description="Helical" evidence="9">
    <location>
        <begin position="110"/>
        <end position="137"/>
    </location>
</feature>
<evidence type="ECO:0000256" key="2">
    <source>
        <dbReference type="ARBA" id="ARBA00022448"/>
    </source>
</evidence>
<keyword evidence="2 8" id="KW-0813">Transport</keyword>
<dbReference type="OrthoDB" id="6581954at2759"/>
<comment type="subcellular location">
    <subcellularLocation>
        <location evidence="1">Membrane</location>
        <topology evidence="1">Multi-pass membrane protein</topology>
    </subcellularLocation>
</comment>
<dbReference type="InterPro" id="IPR037272">
    <property type="entry name" value="SNS_sf"/>
</dbReference>
<dbReference type="GO" id="GO:0005283">
    <property type="term" value="F:amino acid:sodium symporter activity"/>
    <property type="evidence" value="ECO:0007669"/>
    <property type="project" value="TreeGrafter"/>
</dbReference>
<dbReference type="PROSITE" id="PS00610">
    <property type="entry name" value="NA_NEUROTRAN_SYMP_1"/>
    <property type="match status" value="1"/>
</dbReference>
<comment type="caution">
    <text evidence="10">The sequence shown here is derived from an EMBL/GenBank/DDBJ whole genome shotgun (WGS) entry which is preliminary data.</text>
</comment>
<gene>
    <name evidence="10" type="ORF">OFUS_LOCUS4700</name>
</gene>
<dbReference type="SUPFAM" id="SSF161070">
    <property type="entry name" value="SNF-like"/>
    <property type="match status" value="1"/>
</dbReference>
<evidence type="ECO:0000256" key="8">
    <source>
        <dbReference type="RuleBase" id="RU003732"/>
    </source>
</evidence>
<evidence type="ECO:0000256" key="9">
    <source>
        <dbReference type="SAM" id="Phobius"/>
    </source>
</evidence>
<feature type="binding site" evidence="6">
    <location>
        <position position="317"/>
    </location>
    <ligand>
        <name>Na(+)</name>
        <dbReference type="ChEBI" id="CHEBI:29101"/>
        <label>1</label>
    </ligand>
</feature>
<evidence type="ECO:0000256" key="3">
    <source>
        <dbReference type="ARBA" id="ARBA00022692"/>
    </source>
</evidence>
<feature type="transmembrane region" description="Helical" evidence="9">
    <location>
        <begin position="68"/>
        <end position="89"/>
    </location>
</feature>
<feature type="binding site" evidence="6">
    <location>
        <position position="46"/>
    </location>
    <ligand>
        <name>Na(+)</name>
        <dbReference type="ChEBI" id="CHEBI:29101"/>
        <label>1</label>
    </ligand>
</feature>
<evidence type="ECO:0000256" key="4">
    <source>
        <dbReference type="ARBA" id="ARBA00022989"/>
    </source>
</evidence>
<feature type="transmembrane region" description="Helical" evidence="9">
    <location>
        <begin position="310"/>
        <end position="331"/>
    </location>
</feature>
<keyword evidence="11" id="KW-1185">Reference proteome</keyword>
<feature type="transmembrane region" description="Helical" evidence="9">
    <location>
        <begin position="38"/>
        <end position="56"/>
    </location>
</feature>
<dbReference type="GO" id="GO:0005886">
    <property type="term" value="C:plasma membrane"/>
    <property type="evidence" value="ECO:0007669"/>
    <property type="project" value="TreeGrafter"/>
</dbReference>